<keyword evidence="1" id="KW-0812">Transmembrane</keyword>
<evidence type="ECO:0000313" key="2">
    <source>
        <dbReference type="EMBL" id="KAG6751070.1"/>
    </source>
</evidence>
<proteinExistence type="predicted"/>
<gene>
    <name evidence="2" type="ORF">POTOM_045587</name>
</gene>
<dbReference type="AlphaFoldDB" id="A0A8X8CE44"/>
<keyword evidence="1" id="KW-0472">Membrane</keyword>
<evidence type="ECO:0000313" key="3">
    <source>
        <dbReference type="Proteomes" id="UP000886885"/>
    </source>
</evidence>
<sequence length="199" mass="21806">MPPGQSNATAIEKVNARCGTASPLPLAADSVLARYLTIVVAFVIYILAGTCLVESVCYPSFSQFQRSPVLIVAVGKRGRRPCIQAFGAHQFDEGRPRGERRQKLVLHGGLLQRSRNMQTMEADHRTLAREGCDQIRFLNKALLSLDICFGEDGSLSLIASVPFSRALARKPTGIRMLQRIGTGFFSATISKRVAIKLFL</sequence>
<organism evidence="2 3">
    <name type="scientific">Populus tomentosa</name>
    <name type="common">Chinese white poplar</name>
    <dbReference type="NCBI Taxonomy" id="118781"/>
    <lineage>
        <taxon>Eukaryota</taxon>
        <taxon>Viridiplantae</taxon>
        <taxon>Streptophyta</taxon>
        <taxon>Embryophyta</taxon>
        <taxon>Tracheophyta</taxon>
        <taxon>Spermatophyta</taxon>
        <taxon>Magnoliopsida</taxon>
        <taxon>eudicotyledons</taxon>
        <taxon>Gunneridae</taxon>
        <taxon>Pentapetalae</taxon>
        <taxon>rosids</taxon>
        <taxon>fabids</taxon>
        <taxon>Malpighiales</taxon>
        <taxon>Salicaceae</taxon>
        <taxon>Saliceae</taxon>
        <taxon>Populus</taxon>
    </lineage>
</organism>
<keyword evidence="3" id="KW-1185">Reference proteome</keyword>
<feature type="transmembrane region" description="Helical" evidence="1">
    <location>
        <begin position="32"/>
        <end position="53"/>
    </location>
</feature>
<dbReference type="EMBL" id="JAAWWB010000026">
    <property type="protein sequence ID" value="KAG6751070.1"/>
    <property type="molecule type" value="Genomic_DNA"/>
</dbReference>
<protein>
    <submittedName>
        <fullName evidence="2">Uncharacterized protein</fullName>
    </submittedName>
</protein>
<accession>A0A8X8CE44</accession>
<dbReference type="OrthoDB" id="10652875at2759"/>
<comment type="caution">
    <text evidence="2">The sequence shown here is derived from an EMBL/GenBank/DDBJ whole genome shotgun (WGS) entry which is preliminary data.</text>
</comment>
<evidence type="ECO:0000256" key="1">
    <source>
        <dbReference type="SAM" id="Phobius"/>
    </source>
</evidence>
<name>A0A8X8CE44_POPTO</name>
<dbReference type="PANTHER" id="PTHR11654">
    <property type="entry name" value="OLIGOPEPTIDE TRANSPORTER-RELATED"/>
    <property type="match status" value="1"/>
</dbReference>
<reference evidence="2" key="1">
    <citation type="journal article" date="2020" name="bioRxiv">
        <title>Hybrid origin of Populus tomentosa Carr. identified through genome sequencing and phylogenomic analysis.</title>
        <authorList>
            <person name="An X."/>
            <person name="Gao K."/>
            <person name="Chen Z."/>
            <person name="Li J."/>
            <person name="Yang X."/>
            <person name="Yang X."/>
            <person name="Zhou J."/>
            <person name="Guo T."/>
            <person name="Zhao T."/>
            <person name="Huang S."/>
            <person name="Miao D."/>
            <person name="Khan W.U."/>
            <person name="Rao P."/>
            <person name="Ye M."/>
            <person name="Lei B."/>
            <person name="Liao W."/>
            <person name="Wang J."/>
            <person name="Ji L."/>
            <person name="Li Y."/>
            <person name="Guo B."/>
            <person name="Mustafa N.S."/>
            <person name="Li S."/>
            <person name="Yun Q."/>
            <person name="Keller S.R."/>
            <person name="Mao J."/>
            <person name="Zhang R."/>
            <person name="Strauss S.H."/>
        </authorList>
    </citation>
    <scope>NUCLEOTIDE SEQUENCE</scope>
    <source>
        <strain evidence="2">GM15</strain>
        <tissue evidence="2">Leaf</tissue>
    </source>
</reference>
<dbReference type="Proteomes" id="UP000886885">
    <property type="component" value="Chromosome 13D"/>
</dbReference>
<keyword evidence="1" id="KW-1133">Transmembrane helix</keyword>